<reference evidence="1 2" key="1">
    <citation type="journal article" date="2021" name="Commun. Biol.">
        <title>The genome of Shorea leprosula (Dipterocarpaceae) highlights the ecological relevance of drought in aseasonal tropical rainforests.</title>
        <authorList>
            <person name="Ng K.K.S."/>
            <person name="Kobayashi M.J."/>
            <person name="Fawcett J.A."/>
            <person name="Hatakeyama M."/>
            <person name="Paape T."/>
            <person name="Ng C.H."/>
            <person name="Ang C.C."/>
            <person name="Tnah L.H."/>
            <person name="Lee C.T."/>
            <person name="Nishiyama T."/>
            <person name="Sese J."/>
            <person name="O'Brien M.J."/>
            <person name="Copetti D."/>
            <person name="Mohd Noor M.I."/>
            <person name="Ong R.C."/>
            <person name="Putra M."/>
            <person name="Sireger I.Z."/>
            <person name="Indrioko S."/>
            <person name="Kosugi Y."/>
            <person name="Izuno A."/>
            <person name="Isagi Y."/>
            <person name="Lee S.L."/>
            <person name="Shimizu K.K."/>
        </authorList>
    </citation>
    <scope>NUCLEOTIDE SEQUENCE [LARGE SCALE GENOMIC DNA]</scope>
    <source>
        <strain evidence="1">214</strain>
    </source>
</reference>
<accession>A0AAV5LNT2</accession>
<evidence type="ECO:0000313" key="2">
    <source>
        <dbReference type="Proteomes" id="UP001054252"/>
    </source>
</evidence>
<dbReference type="Proteomes" id="UP001054252">
    <property type="component" value="Unassembled WGS sequence"/>
</dbReference>
<evidence type="ECO:0000313" key="1">
    <source>
        <dbReference type="EMBL" id="GKV38187.1"/>
    </source>
</evidence>
<sequence length="96" mass="10240">MPTNILVVNKKTLLNSNILHRGRMCKRGDDEMDDGMVELIGGKQQPHSSSHGSGNSQLVNCKACFPSLVAAPEGAAASLRGPQHSTLLNSGTVEWK</sequence>
<comment type="caution">
    <text evidence="1">The sequence shown here is derived from an EMBL/GenBank/DDBJ whole genome shotgun (WGS) entry which is preliminary data.</text>
</comment>
<organism evidence="1 2">
    <name type="scientific">Rubroshorea leprosula</name>
    <dbReference type="NCBI Taxonomy" id="152421"/>
    <lineage>
        <taxon>Eukaryota</taxon>
        <taxon>Viridiplantae</taxon>
        <taxon>Streptophyta</taxon>
        <taxon>Embryophyta</taxon>
        <taxon>Tracheophyta</taxon>
        <taxon>Spermatophyta</taxon>
        <taxon>Magnoliopsida</taxon>
        <taxon>eudicotyledons</taxon>
        <taxon>Gunneridae</taxon>
        <taxon>Pentapetalae</taxon>
        <taxon>rosids</taxon>
        <taxon>malvids</taxon>
        <taxon>Malvales</taxon>
        <taxon>Dipterocarpaceae</taxon>
        <taxon>Rubroshorea</taxon>
    </lineage>
</organism>
<proteinExistence type="predicted"/>
<protein>
    <submittedName>
        <fullName evidence="1">Uncharacterized protein</fullName>
    </submittedName>
</protein>
<gene>
    <name evidence="1" type="ORF">SLEP1_g46125</name>
</gene>
<keyword evidence="2" id="KW-1185">Reference proteome</keyword>
<dbReference type="EMBL" id="BPVZ01000126">
    <property type="protein sequence ID" value="GKV38187.1"/>
    <property type="molecule type" value="Genomic_DNA"/>
</dbReference>
<name>A0AAV5LNT2_9ROSI</name>
<dbReference type="AlphaFoldDB" id="A0AAV5LNT2"/>